<proteinExistence type="predicted"/>
<dbReference type="PROSITE" id="PS50088">
    <property type="entry name" value="ANK_REPEAT"/>
    <property type="match status" value="1"/>
</dbReference>
<organism evidence="3 4">
    <name type="scientific">Durusdinium trenchii</name>
    <dbReference type="NCBI Taxonomy" id="1381693"/>
    <lineage>
        <taxon>Eukaryota</taxon>
        <taxon>Sar</taxon>
        <taxon>Alveolata</taxon>
        <taxon>Dinophyceae</taxon>
        <taxon>Suessiales</taxon>
        <taxon>Symbiodiniaceae</taxon>
        <taxon>Durusdinium</taxon>
    </lineage>
</organism>
<dbReference type="SMART" id="SM00248">
    <property type="entry name" value="ANK"/>
    <property type="match status" value="6"/>
</dbReference>
<feature type="region of interest" description="Disordered" evidence="2">
    <location>
        <begin position="1103"/>
        <end position="1123"/>
    </location>
</feature>
<feature type="compositionally biased region" description="Basic and acidic residues" evidence="2">
    <location>
        <begin position="1103"/>
        <end position="1117"/>
    </location>
</feature>
<comment type="caution">
    <text evidence="3">The sequence shown here is derived from an EMBL/GenBank/DDBJ whole genome shotgun (WGS) entry which is preliminary data.</text>
</comment>
<dbReference type="Gene3D" id="1.25.40.20">
    <property type="entry name" value="Ankyrin repeat-containing domain"/>
    <property type="match status" value="2"/>
</dbReference>
<feature type="compositionally biased region" description="Polar residues" evidence="2">
    <location>
        <begin position="157"/>
        <end position="169"/>
    </location>
</feature>
<dbReference type="InterPro" id="IPR036770">
    <property type="entry name" value="Ankyrin_rpt-contain_sf"/>
</dbReference>
<evidence type="ECO:0000313" key="4">
    <source>
        <dbReference type="Proteomes" id="UP001642464"/>
    </source>
</evidence>
<feature type="region of interest" description="Disordered" evidence="2">
    <location>
        <begin position="1030"/>
        <end position="1051"/>
    </location>
</feature>
<evidence type="ECO:0000313" key="3">
    <source>
        <dbReference type="EMBL" id="CAK9103515.1"/>
    </source>
</evidence>
<dbReference type="InterPro" id="IPR002110">
    <property type="entry name" value="Ankyrin_rpt"/>
</dbReference>
<dbReference type="SUPFAM" id="SSF48403">
    <property type="entry name" value="Ankyrin repeat"/>
    <property type="match status" value="2"/>
</dbReference>
<dbReference type="InterPro" id="IPR053354">
    <property type="entry name" value="MGDG_epimerase"/>
</dbReference>
<feature type="repeat" description="ANK" evidence="1">
    <location>
        <begin position="538"/>
        <end position="570"/>
    </location>
</feature>
<accession>A0ABP0RS88</accession>
<keyword evidence="1" id="KW-0040">ANK repeat</keyword>
<name>A0ABP0RS88_9DINO</name>
<dbReference type="PANTHER" id="PTHR43558">
    <property type="entry name" value="REDUCTASE, PUTATIVE (AFU_ORTHOLOGUE AFUA_3G10540)-RELATED"/>
    <property type="match status" value="1"/>
</dbReference>
<evidence type="ECO:0000256" key="2">
    <source>
        <dbReference type="SAM" id="MobiDB-lite"/>
    </source>
</evidence>
<protein>
    <submittedName>
        <fullName evidence="3">Uncharacterized protein R883</fullName>
    </submittedName>
</protein>
<dbReference type="EMBL" id="CAXAMM010042197">
    <property type="protein sequence ID" value="CAK9103515.1"/>
    <property type="molecule type" value="Genomic_DNA"/>
</dbReference>
<feature type="region of interest" description="Disordered" evidence="2">
    <location>
        <begin position="156"/>
        <end position="175"/>
    </location>
</feature>
<evidence type="ECO:0000256" key="1">
    <source>
        <dbReference type="PROSITE-ProRule" id="PRU00023"/>
    </source>
</evidence>
<dbReference type="PROSITE" id="PS50297">
    <property type="entry name" value="ANK_REP_REGION"/>
    <property type="match status" value="1"/>
</dbReference>
<reference evidence="3 4" key="1">
    <citation type="submission" date="2024-02" db="EMBL/GenBank/DDBJ databases">
        <authorList>
            <person name="Chen Y."/>
            <person name="Shah S."/>
            <person name="Dougan E. K."/>
            <person name="Thang M."/>
            <person name="Chan C."/>
        </authorList>
    </citation>
    <scope>NUCLEOTIDE SEQUENCE [LARGE SCALE GENOMIC DNA]</scope>
</reference>
<dbReference type="PANTHER" id="PTHR43558:SF6">
    <property type="entry name" value="REDUCTASE, PUTATIVE (AFU_ORTHOLOGUE AFUA_3G10540)-RELATED"/>
    <property type="match status" value="1"/>
</dbReference>
<keyword evidence="4" id="KW-1185">Reference proteome</keyword>
<sequence length="1830" mass="202872">MALQESIPFQVAVVRTAFALTFISSYPHRHIQIVLRLYSSVLEILSGFDVDCCTFAFDGTQVHATPRGVHSLLTGVNTIDLSRRSTSFEMRLAKYGSRGFGALVEDVDERRLSPGMFSERVGDLRGLPRLFVLDTLLAKGATLSGIKDAIRAHNKSKGTASAEQGSDYETMSLPKRGPRMTAESAIKQVQRLDRSMNLEMVTRKAGRHFAVHYAACALAHDVGKLIGDPFPKDTLLQPSDTVSPQQVFGPLRWLEDDPGCQQIGSFKPVQPDDWTKGLFAEDDSSLVAEAFDAIPSDDPDVVEAKINAASAGDVVALRDAHGRTPLYVAIKLGAQKTSLRLIELLQDPALALEQLEGVTSGSYAACVSPMNCFSLCVVADNADVAQALTDRLAALDEARLKEALSRDLLSMALKNGSLEVAKVILRGNLRGLMDIPPRKDTRELFELLVEESPKKSSCIELMHFILALDDLSDFFFRPWVRLMNPSRYSDRRIGQIRSSILRSKALRDPEIAEVVIDGLKKHHPNGFHQALNCVSGSDFASPLQWAVNEGDTKLVSRLVQAGADLASREPVQLDINFDEDPEGLRDLFHEFYVMDPGLCTFAEWDKVLLSKTNSVALDAENFVSPLAIVLRKLVAMVSRSDAVYVGQYFEGRERQSGNERGNLKVADNVAMLEFLLGLEGLPLARPEAALGGGTVMEWLQELMHKPDLIRDPTGPTPSPHVAAYYEAEELPVIDVGAVVTAMEALTPKSGYEELIFSSLRDFWATRPLGIGTRQTRSRTAVEALTPSVREGRASPDRDSLTKKRSSPIGLLVEVLGGAKKRQASSRGWLRRSLGRRTSRNRVIAKLREVFDLYGSDLGKASVPRIKSRGSGDQRLRILEPGCWIPRAGPEDVGVPVKLTGKTLRSRIMFVSSNPRKQDISATALELCWAGDAEGLQAHLEQWDAEIDFPLASIVNPMGMTLLSVLVLGPNPNFACAKVILDRVRAEHRSFLEIERVKAGGVVEMSLARNHYDPSARVGDIAPEEIGWEDQKATGQVSRANEERDVDEEESTIGDVDVTKLDNLALVEMLDELEAVDVDREDEDVSEQLEVLRAALLGEKEARAKEDLDTARAEESRSKNASRVQRIKDMAADPVTAAGLTKQEAARKSKVSVRHFLVHTAFVPSSVIPEVCDGASLDVLEVCFLRNLEELASELLTLGMTLRPQVDLLTRNVHLIESYLSYPTLFAEPEWTFAHEWMVESELVQLALAFDKLWALKTLIRTTGGSVGWINAADAAGLKLGEVQQRERPPYEMMRSELDTTSRVAKLGMPKADVPKVMPLSVLEQACWANALSIVRWLLDERDEAAALLEEFLSKDPETLLRSNLLSLGTTLLDRLDLVERHWPALTEVSQNDRTRFHALAVVAFCRHGNNLTWQNPAGANLVYYCIRGGSSDVLDELLRRDTRFATLPCVRDWLDPLRLSLTTPGTGTQCARILLRARLSAEPMRSSLDIVNALRSDSGKTVLHDAVDLHVEARRYRSQGFWLDEEQHILDKVLEFFRNEISASKLQVGQALLLRDSDGRCALHAAAEAPEVLLGLMLEYFDDPDQIRVAQAVQSKSGSTVVHEIAGSDLWYVLSPQHLRFTSEAKQTRDLEAQRCLAAVCRSFQDPDGWLLENGNGLSPLDLVTRKHNISRERLLESGPVIWSILLGAPRLQVSASRLPDAIETAKKSCNGGSVRLPWRAMPAQRRRKPPVPSDVIQREAWRHQTARVHLSLHEPDESVLDPWGRRIRECRVCRRFVGGDTTISFRSYQTMRGGQSVVIPSDHDFGAVCCSCRFLQNLQHIPRILVPNR</sequence>
<gene>
    <name evidence="3" type="ORF">SCF082_LOCUS48350</name>
</gene>
<dbReference type="Proteomes" id="UP001642464">
    <property type="component" value="Unassembled WGS sequence"/>
</dbReference>